<sequence length="308" mass="37020">MLVDWLVVRNTNTLFKRHILFIASCHDMMYVSTQYLECVEFVVTTSKGLTRFGGFAPHKYKIKTFRCEDNMKEFRKQLRDTFKLTYFGQTFNLYNRPAPFKMLNEWLVLDLSEILKLSTRHVCFQPPHIIVFDMDSTLITEEEEVQIRDPRIYYSLEQLKKNNCKLCLWSYGDREHVVDSMKKVDIEKYFDIVLAEGNKRGIYSTRETEDRVYDKHYTATPFHLNVDRLMLPKSPRVVLYYLKEKGVNFFKSITLVDDLRENDFNYDNFVNLDRCPVPVHDWHVWYNKIVEYINHFDTVSHRYENECV</sequence>
<dbReference type="NCBIfam" id="TIGR01684">
    <property type="entry name" value="viral_ppase"/>
    <property type="match status" value="1"/>
</dbReference>
<protein>
    <submittedName>
        <fullName evidence="1">39K</fullName>
    </submittedName>
</protein>
<dbReference type="InterPro" id="IPR007827">
    <property type="entry name" value="DUF705"/>
</dbReference>
<dbReference type="InterPro" id="IPR023214">
    <property type="entry name" value="HAD_sf"/>
</dbReference>
<dbReference type="Gene3D" id="3.40.50.1000">
    <property type="entry name" value="HAD superfamily/HAD-like"/>
    <property type="match status" value="1"/>
</dbReference>
<dbReference type="InterPro" id="IPR036412">
    <property type="entry name" value="HAD-like_sf"/>
</dbReference>
<name>A0A161C721_9BBAC</name>
<dbReference type="KEGG" id="vg:27429719"/>
<reference evidence="1 2" key="1">
    <citation type="submission" date="2015-03" db="EMBL/GenBank/DDBJ databases">
        <title>The complete genome sequence of Mocis sp. granulovirus.</title>
        <authorList>
            <person name="Ardisson-Araujo D.M.P."/>
            <person name="Melo F.L."/>
            <person name="Sosa-Gomez D.R."/>
            <person name="Ribeiro B.M."/>
        </authorList>
    </citation>
    <scope>NUCLEOTIDE SEQUENCE [LARGE SCALE GENOMIC DNA]</scope>
    <source>
        <strain evidence="1">Southern Brazil</strain>
    </source>
</reference>
<keyword evidence="2" id="KW-1185">Reference proteome</keyword>
<proteinExistence type="predicted"/>
<dbReference type="InterPro" id="IPR010033">
    <property type="entry name" value="HAD_SF_ppase_IIIC"/>
</dbReference>
<dbReference type="Proteomes" id="UP000202962">
    <property type="component" value="Segment"/>
</dbReference>
<dbReference type="NCBIfam" id="TIGR01681">
    <property type="entry name" value="HAD-SF-IIIC"/>
    <property type="match status" value="1"/>
</dbReference>
<accession>A0A161C721</accession>
<organism evidence="1 2">
    <name type="scientific">Mocis latipes granulovirus</name>
    <dbReference type="NCBI Taxonomy" id="2072024"/>
    <lineage>
        <taxon>Viruses</taxon>
        <taxon>Viruses incertae sedis</taxon>
        <taxon>Naldaviricetes</taxon>
        <taxon>Lefavirales</taxon>
        <taxon>Baculoviridae</taxon>
        <taxon>Betabaculovirus</taxon>
        <taxon>Betabaculovirus molatipedis</taxon>
    </lineage>
</organism>
<evidence type="ECO:0000313" key="1">
    <source>
        <dbReference type="EMBL" id="AKR17442.1"/>
    </source>
</evidence>
<dbReference type="OrthoDB" id="4999at10239"/>
<dbReference type="Pfam" id="PF05152">
    <property type="entry name" value="DUF705"/>
    <property type="match status" value="1"/>
</dbReference>
<dbReference type="EMBL" id="KR011718">
    <property type="protein sequence ID" value="AKR17442.1"/>
    <property type="molecule type" value="Genomic_DNA"/>
</dbReference>
<evidence type="ECO:0000313" key="2">
    <source>
        <dbReference type="Proteomes" id="UP000202962"/>
    </source>
</evidence>
<dbReference type="CDD" id="cd01427">
    <property type="entry name" value="HAD_like"/>
    <property type="match status" value="1"/>
</dbReference>
<dbReference type="SUPFAM" id="SSF56784">
    <property type="entry name" value="HAD-like"/>
    <property type="match status" value="1"/>
</dbReference>